<dbReference type="GO" id="GO:0004176">
    <property type="term" value="F:ATP-dependent peptidase activity"/>
    <property type="evidence" value="ECO:0007669"/>
    <property type="project" value="InterPro"/>
</dbReference>
<dbReference type="RefSeq" id="WP_170115628.1">
    <property type="nucleotide sequence ID" value="NZ_CP022163.1"/>
</dbReference>
<evidence type="ECO:0000313" key="3">
    <source>
        <dbReference type="Proteomes" id="UP000217289"/>
    </source>
</evidence>
<dbReference type="InterPro" id="IPR008269">
    <property type="entry name" value="Lon_proteolytic"/>
</dbReference>
<dbReference type="Gene3D" id="3.30.230.10">
    <property type="match status" value="1"/>
</dbReference>
<sequence>MPLPDQNEEWLRTQLPGASHAPFSVRESVRQALRHPWCWPHERPLLTSALEIMKAPPALLRPGEALLVSAAPESRRAALWKLRRKPLHARLSLLDRDFRPEAMRTLRISEQIVTRGLPFILSLEPLLRQEEWCAELITKIGRSEYDSLDGPSYGLSMLLAVASLLLDEPLPVDIVASATVDATGGLGPVEGIEDKLFILAGSGLGLKRLLVAQSQVAKAKELLAELGSSLEVQGARSASEVFQELFGASYQSLSERLNQPEQTQQAARKLFHLALEARSPILDWEAVERGATKVLDKLTPDTPAFMEAQTARQVARRHNHKSAPLDWPADMILSQLPRPIRDKLIAQVVQAANDEGEQRIEEIVERARASLPPSVVDCYEPQLIMRGAIGRALVSLRRHEEARVFLLETVEAWRELGQFEEASHAICELLRVIGILGEPAGQEAVLPLVEQFRASPRLDAGSRAFLHLALGRAYVLVGRPEHALTFLEDGEVFWSATRDHVQDCRHRWQATALAARGRAHEARELRQSLYRTARYPGALLAQLDELLETGGNPTPVLERILEHEQAPILRLLTDLDEPLERAERISREYPY</sequence>
<protein>
    <submittedName>
        <fullName evidence="2">ATP-dependent protease La</fullName>
    </submittedName>
</protein>
<keyword evidence="2" id="KW-0645">Protease</keyword>
<organism evidence="2 3">
    <name type="scientific">Melittangium boletus DSM 14713</name>
    <dbReference type="NCBI Taxonomy" id="1294270"/>
    <lineage>
        <taxon>Bacteria</taxon>
        <taxon>Pseudomonadati</taxon>
        <taxon>Myxococcota</taxon>
        <taxon>Myxococcia</taxon>
        <taxon>Myxococcales</taxon>
        <taxon>Cystobacterineae</taxon>
        <taxon>Archangiaceae</taxon>
        <taxon>Melittangium</taxon>
    </lineage>
</organism>
<dbReference type="GO" id="GO:0006508">
    <property type="term" value="P:proteolysis"/>
    <property type="evidence" value="ECO:0007669"/>
    <property type="project" value="UniProtKB-KW"/>
</dbReference>
<dbReference type="AlphaFoldDB" id="A0A250IP85"/>
<reference evidence="2 3" key="1">
    <citation type="submission" date="2017-06" db="EMBL/GenBank/DDBJ databases">
        <authorList>
            <person name="Kim H.J."/>
            <person name="Triplett B.A."/>
        </authorList>
    </citation>
    <scope>NUCLEOTIDE SEQUENCE [LARGE SCALE GENOMIC DNA]</scope>
    <source>
        <strain evidence="2 3">DSM 14713</strain>
    </source>
</reference>
<dbReference type="Pfam" id="PF05362">
    <property type="entry name" value="Lon_C"/>
    <property type="match status" value="1"/>
</dbReference>
<evidence type="ECO:0000313" key="2">
    <source>
        <dbReference type="EMBL" id="ATB32746.1"/>
    </source>
</evidence>
<dbReference type="EMBL" id="CP022163">
    <property type="protein sequence ID" value="ATB32746.1"/>
    <property type="molecule type" value="Genomic_DNA"/>
</dbReference>
<name>A0A250IP85_9BACT</name>
<dbReference type="InterPro" id="IPR014721">
    <property type="entry name" value="Ribsml_uS5_D2-typ_fold_subgr"/>
</dbReference>
<accession>A0A250IP85</accession>
<evidence type="ECO:0000259" key="1">
    <source>
        <dbReference type="Pfam" id="PF05362"/>
    </source>
</evidence>
<dbReference type="Proteomes" id="UP000217289">
    <property type="component" value="Chromosome"/>
</dbReference>
<keyword evidence="2" id="KW-0378">Hydrolase</keyword>
<dbReference type="InterPro" id="IPR020568">
    <property type="entry name" value="Ribosomal_Su5_D2-typ_SF"/>
</dbReference>
<dbReference type="KEGG" id="mbd:MEBOL_006235"/>
<dbReference type="SUPFAM" id="SSF54211">
    <property type="entry name" value="Ribosomal protein S5 domain 2-like"/>
    <property type="match status" value="1"/>
</dbReference>
<gene>
    <name evidence="2" type="ORF">MEBOL_006235</name>
</gene>
<keyword evidence="3" id="KW-1185">Reference proteome</keyword>
<proteinExistence type="predicted"/>
<feature type="domain" description="Lon proteolytic" evidence="1">
    <location>
        <begin position="149"/>
        <end position="246"/>
    </location>
</feature>
<dbReference type="GO" id="GO:0004252">
    <property type="term" value="F:serine-type endopeptidase activity"/>
    <property type="evidence" value="ECO:0007669"/>
    <property type="project" value="InterPro"/>
</dbReference>